<evidence type="ECO:0000313" key="2">
    <source>
        <dbReference type="EMBL" id="OCF52825.1"/>
    </source>
</evidence>
<organism evidence="2">
    <name type="scientific">Kwoniella pini CBS 10737</name>
    <dbReference type="NCBI Taxonomy" id="1296096"/>
    <lineage>
        <taxon>Eukaryota</taxon>
        <taxon>Fungi</taxon>
        <taxon>Dikarya</taxon>
        <taxon>Basidiomycota</taxon>
        <taxon>Agaricomycotina</taxon>
        <taxon>Tremellomycetes</taxon>
        <taxon>Tremellales</taxon>
        <taxon>Cryptococcaceae</taxon>
        <taxon>Kwoniella</taxon>
    </lineage>
</organism>
<feature type="region of interest" description="Disordered" evidence="1">
    <location>
        <begin position="103"/>
        <end position="172"/>
    </location>
</feature>
<proteinExistence type="predicted"/>
<protein>
    <submittedName>
        <fullName evidence="2">Uncharacterized protein</fullName>
    </submittedName>
</protein>
<dbReference type="OrthoDB" id="2564290at2759"/>
<dbReference type="KEGG" id="kpin:30168490"/>
<dbReference type="AlphaFoldDB" id="A0A1B9IB01"/>
<feature type="compositionally biased region" description="Low complexity" evidence="1">
    <location>
        <begin position="121"/>
        <end position="138"/>
    </location>
</feature>
<feature type="compositionally biased region" description="Polar residues" evidence="1">
    <location>
        <begin position="139"/>
        <end position="148"/>
    </location>
</feature>
<gene>
    <name evidence="2" type="ORF">I206_00121</name>
    <name evidence="3" type="ORF">I206_101202</name>
</gene>
<feature type="compositionally biased region" description="Polar residues" evidence="1">
    <location>
        <begin position="161"/>
        <end position="170"/>
    </location>
</feature>
<sequence>MASYFSDNSSTCSAPPLTPSFHHHSVDPDVHDHVYSTPTLSDSTSPPASIRNYSSDLVRKMSAGLTAAMKDLRDDRGGPERKFDVEYGYDEDPIERHVRLFLTPRKVPNQSTPKGLPELGLRPPLQPSSVPQPRSSQSNLVDLSNPDNSFKAVPATEPRHLQQSQTNMLASRSHISEEKYSTVEEDSLPSKFRPGLIHFHRSNSTYSSSSSSSSLNPPRPAYSRMNTTMSNASSVSLMSEASFEAVKAEDIVSMYGAFTSTSTSNQKEDPFEFDFGNQDLDYQYQYEEDELEIGLGRTSMISTDTMDTIVPSQQPQSENQLPLDDLSGYSQQALAPIQRPATLPSRPSLFRKRSRVHPYDNPSGIAPLSNNLSGPITPNKEYDEVPAWLTNRTISEQMVAQAGLRCQRQRAGVNRK</sequence>
<reference evidence="3" key="2">
    <citation type="submission" date="2013-07" db="EMBL/GenBank/DDBJ databases">
        <authorList>
            <consortium name="The Broad Institute Genome Sequencing Platform"/>
            <person name="Cuomo C."/>
            <person name="Litvintseva A."/>
            <person name="Chen Y."/>
            <person name="Heitman J."/>
            <person name="Sun S."/>
            <person name="Springer D."/>
            <person name="Dromer F."/>
            <person name="Young S.K."/>
            <person name="Zeng Q."/>
            <person name="Gargeya S."/>
            <person name="Fitzgerald M."/>
            <person name="Abouelleil A."/>
            <person name="Alvarado L."/>
            <person name="Berlin A.M."/>
            <person name="Chapman S.B."/>
            <person name="Dewar J."/>
            <person name="Goldberg J."/>
            <person name="Griggs A."/>
            <person name="Gujja S."/>
            <person name="Hansen M."/>
            <person name="Howarth C."/>
            <person name="Imamovic A."/>
            <person name="Larimer J."/>
            <person name="McCowan C."/>
            <person name="Murphy C."/>
            <person name="Pearson M."/>
            <person name="Priest M."/>
            <person name="Roberts A."/>
            <person name="Saif S."/>
            <person name="Shea T."/>
            <person name="Sykes S."/>
            <person name="Wortman J."/>
            <person name="Nusbaum C."/>
            <person name="Birren B."/>
        </authorList>
    </citation>
    <scope>NUCLEOTIDE SEQUENCE</scope>
    <source>
        <strain evidence="3">CBS 10737</strain>
    </source>
</reference>
<feature type="region of interest" description="Disordered" evidence="1">
    <location>
        <begin position="354"/>
        <end position="377"/>
    </location>
</feature>
<dbReference type="RefSeq" id="XP_019014044.1">
    <property type="nucleotide sequence ID" value="XM_019151906.1"/>
</dbReference>
<dbReference type="EMBL" id="KI894007">
    <property type="protein sequence ID" value="OCF52825.1"/>
    <property type="molecule type" value="Genomic_DNA"/>
</dbReference>
<feature type="region of interest" description="Disordered" evidence="1">
    <location>
        <begin position="32"/>
        <end position="51"/>
    </location>
</feature>
<evidence type="ECO:0000313" key="3">
    <source>
        <dbReference type="EMBL" id="WWC67294.1"/>
    </source>
</evidence>
<dbReference type="EMBL" id="CP144519">
    <property type="protein sequence ID" value="WWC67294.1"/>
    <property type="molecule type" value="Genomic_DNA"/>
</dbReference>
<reference evidence="2" key="1">
    <citation type="submission" date="2013-07" db="EMBL/GenBank/DDBJ databases">
        <title>The Genome Sequence of Cryptococcus pinus CBS10737.</title>
        <authorList>
            <consortium name="The Broad Institute Genome Sequencing Platform"/>
            <person name="Cuomo C."/>
            <person name="Litvintseva A."/>
            <person name="Chen Y."/>
            <person name="Heitman J."/>
            <person name="Sun S."/>
            <person name="Springer D."/>
            <person name="Dromer F."/>
            <person name="Young S.K."/>
            <person name="Zeng Q."/>
            <person name="Gargeya S."/>
            <person name="Fitzgerald M."/>
            <person name="Abouelleil A."/>
            <person name="Alvarado L."/>
            <person name="Berlin A.M."/>
            <person name="Chapman S.B."/>
            <person name="Dewar J."/>
            <person name="Goldberg J."/>
            <person name="Griggs A."/>
            <person name="Gujja S."/>
            <person name="Hansen M."/>
            <person name="Howarth C."/>
            <person name="Imamovic A."/>
            <person name="Larimer J."/>
            <person name="McCowan C."/>
            <person name="Murphy C."/>
            <person name="Pearson M."/>
            <person name="Priest M."/>
            <person name="Roberts A."/>
            <person name="Saif S."/>
            <person name="Shea T."/>
            <person name="Sykes S."/>
            <person name="Wortman J."/>
            <person name="Nusbaum C."/>
            <person name="Birren B."/>
        </authorList>
    </citation>
    <scope>NUCLEOTIDE SEQUENCE [LARGE SCALE GENOMIC DNA]</scope>
    <source>
        <strain evidence="2">CBS 10737</strain>
    </source>
</reference>
<dbReference type="Proteomes" id="UP000094020">
    <property type="component" value="Chromosome 1"/>
</dbReference>
<keyword evidence="4" id="KW-1185">Reference proteome</keyword>
<name>A0A1B9IB01_9TREE</name>
<reference evidence="2" key="3">
    <citation type="submission" date="2016-07" db="EMBL/GenBank/DDBJ databases">
        <title>Evolution of pathogenesis and genome organization in the Tremellales.</title>
        <authorList>
            <person name="Cuomo C."/>
            <person name="Litvintseva A."/>
            <person name="Heitman J."/>
            <person name="Chen Y."/>
            <person name="Sun S."/>
            <person name="Springer D."/>
            <person name="Dromer F."/>
            <person name="Young S."/>
            <person name="Zeng Q."/>
            <person name="Chapman S."/>
            <person name="Gujja S."/>
            <person name="Saif S."/>
            <person name="Birren B."/>
        </authorList>
    </citation>
    <scope>NUCLEOTIDE SEQUENCE</scope>
    <source>
        <strain evidence="2">CBS 10737</strain>
    </source>
</reference>
<reference evidence="3" key="4">
    <citation type="submission" date="2024-02" db="EMBL/GenBank/DDBJ databases">
        <title>Comparative genomics of Cryptococcus and Kwoniella reveals pathogenesis evolution and contrasting modes of karyotype evolution via chromosome fusion or intercentromeric recombination.</title>
        <authorList>
            <person name="Coelho M.A."/>
            <person name="David-Palma M."/>
            <person name="Shea T."/>
            <person name="Bowers K."/>
            <person name="McGinley-Smith S."/>
            <person name="Mohammad A.W."/>
            <person name="Gnirke A."/>
            <person name="Yurkov A.M."/>
            <person name="Nowrousian M."/>
            <person name="Sun S."/>
            <person name="Cuomo C.A."/>
            <person name="Heitman J."/>
        </authorList>
    </citation>
    <scope>NUCLEOTIDE SEQUENCE</scope>
    <source>
        <strain evidence="3">CBS 10737</strain>
    </source>
</reference>
<evidence type="ECO:0000256" key="1">
    <source>
        <dbReference type="SAM" id="MobiDB-lite"/>
    </source>
</evidence>
<accession>A0A1B9IB01</accession>
<feature type="compositionally biased region" description="Low complexity" evidence="1">
    <location>
        <begin position="36"/>
        <end position="49"/>
    </location>
</feature>
<dbReference type="GeneID" id="30168490"/>
<evidence type="ECO:0000313" key="4">
    <source>
        <dbReference type="Proteomes" id="UP000094020"/>
    </source>
</evidence>